<evidence type="ECO:0000313" key="2">
    <source>
        <dbReference type="Proteomes" id="UP000823775"/>
    </source>
</evidence>
<gene>
    <name evidence="1" type="ORF">HAX54_017471</name>
</gene>
<dbReference type="EMBL" id="JACEIK010021581">
    <property type="protein sequence ID" value="MCE5166322.1"/>
    <property type="molecule type" value="Genomic_DNA"/>
</dbReference>
<reference evidence="1 2" key="1">
    <citation type="journal article" date="2021" name="BMC Genomics">
        <title>Datura genome reveals duplications of psychoactive alkaloid biosynthetic genes and high mutation rate following tissue culture.</title>
        <authorList>
            <person name="Rajewski A."/>
            <person name="Carter-House D."/>
            <person name="Stajich J."/>
            <person name="Litt A."/>
        </authorList>
    </citation>
    <scope>NUCLEOTIDE SEQUENCE [LARGE SCALE GENOMIC DNA]</scope>
    <source>
        <strain evidence="1">AR-01</strain>
    </source>
</reference>
<protein>
    <submittedName>
        <fullName evidence="1">Uncharacterized protein</fullName>
    </submittedName>
</protein>
<proteinExistence type="predicted"/>
<organism evidence="1 2">
    <name type="scientific">Datura stramonium</name>
    <name type="common">Jimsonweed</name>
    <name type="synonym">Common thornapple</name>
    <dbReference type="NCBI Taxonomy" id="4076"/>
    <lineage>
        <taxon>Eukaryota</taxon>
        <taxon>Viridiplantae</taxon>
        <taxon>Streptophyta</taxon>
        <taxon>Embryophyta</taxon>
        <taxon>Tracheophyta</taxon>
        <taxon>Spermatophyta</taxon>
        <taxon>Magnoliopsida</taxon>
        <taxon>eudicotyledons</taxon>
        <taxon>Gunneridae</taxon>
        <taxon>Pentapetalae</taxon>
        <taxon>asterids</taxon>
        <taxon>lamiids</taxon>
        <taxon>Solanales</taxon>
        <taxon>Solanaceae</taxon>
        <taxon>Solanoideae</taxon>
        <taxon>Datureae</taxon>
        <taxon>Datura</taxon>
    </lineage>
</organism>
<name>A0ABS8Y4F6_DATST</name>
<sequence>MNISNLEQELEILREELCQVRDLTKLNVTTFPHSLRFPSSETFLQNTFPNLHIHPRTVPNLSLPTQAGTIPSYPVMQHICGAYVATSYEPDVPPVYAVKAPAFTAPVAVRVPYEVDHIFGRTFHHDSTEGTSNYLDISAQIHSDLIYKKLDYNSKEVPWDYQAEEKTKMINTATTHGMTRTRRCYIPDNLNKPAPGREQNHKRNVTNAEIAEYWKKM</sequence>
<accession>A0ABS8Y4F6</accession>
<dbReference type="Proteomes" id="UP000823775">
    <property type="component" value="Unassembled WGS sequence"/>
</dbReference>
<keyword evidence="2" id="KW-1185">Reference proteome</keyword>
<comment type="caution">
    <text evidence="1">The sequence shown here is derived from an EMBL/GenBank/DDBJ whole genome shotgun (WGS) entry which is preliminary data.</text>
</comment>
<evidence type="ECO:0000313" key="1">
    <source>
        <dbReference type="EMBL" id="MCE5166322.1"/>
    </source>
</evidence>